<reference evidence="1 2" key="1">
    <citation type="submission" date="2022-09" db="EMBL/GenBank/DDBJ databases">
        <authorList>
            <person name="Palmer J.M."/>
        </authorList>
    </citation>
    <scope>NUCLEOTIDE SEQUENCE [LARGE SCALE GENOMIC DNA]</scope>
    <source>
        <strain evidence="1 2">DSM 7382</strain>
    </source>
</reference>
<keyword evidence="2" id="KW-1185">Reference proteome</keyword>
<accession>A0AAW0GA09</accession>
<dbReference type="InterPro" id="IPR032675">
    <property type="entry name" value="LRR_dom_sf"/>
</dbReference>
<dbReference type="CDD" id="cd09917">
    <property type="entry name" value="F-box_SF"/>
    <property type="match status" value="1"/>
</dbReference>
<dbReference type="AlphaFoldDB" id="A0AAW0GA09"/>
<dbReference type="Gene3D" id="3.80.10.10">
    <property type="entry name" value="Ribonuclease Inhibitor"/>
    <property type="match status" value="1"/>
</dbReference>
<dbReference type="Proteomes" id="UP001385951">
    <property type="component" value="Unassembled WGS sequence"/>
</dbReference>
<evidence type="ECO:0008006" key="3">
    <source>
        <dbReference type="Google" id="ProtNLM"/>
    </source>
</evidence>
<gene>
    <name evidence="1" type="ORF">QCA50_010655</name>
</gene>
<sequence length="178" mass="20030">MSSESRPPKQLPIELLNEILDCIDVTGDNKSLSSCALVCHAWTYHAWARLFTRLTIIWDYAEDSEEEDLEEFPGQLQKLADGALKLSAHVQVLCLSGYSPDNITVVEAELMNGVVHCLPKLHSLDLRRISFNLEGLWTPSMRIETIVMHLHSPIEEDSAPNLSSTFIISTYRASLHQV</sequence>
<dbReference type="InterPro" id="IPR036047">
    <property type="entry name" value="F-box-like_dom_sf"/>
</dbReference>
<proteinExistence type="predicted"/>
<name>A0AAW0GA09_9APHY</name>
<dbReference type="EMBL" id="JASBNA010000017">
    <property type="protein sequence ID" value="KAK7686431.1"/>
    <property type="molecule type" value="Genomic_DNA"/>
</dbReference>
<organism evidence="1 2">
    <name type="scientific">Cerrena zonata</name>
    <dbReference type="NCBI Taxonomy" id="2478898"/>
    <lineage>
        <taxon>Eukaryota</taxon>
        <taxon>Fungi</taxon>
        <taxon>Dikarya</taxon>
        <taxon>Basidiomycota</taxon>
        <taxon>Agaricomycotina</taxon>
        <taxon>Agaricomycetes</taxon>
        <taxon>Polyporales</taxon>
        <taxon>Cerrenaceae</taxon>
        <taxon>Cerrena</taxon>
    </lineage>
</organism>
<evidence type="ECO:0000313" key="2">
    <source>
        <dbReference type="Proteomes" id="UP001385951"/>
    </source>
</evidence>
<comment type="caution">
    <text evidence="1">The sequence shown here is derived from an EMBL/GenBank/DDBJ whole genome shotgun (WGS) entry which is preliminary data.</text>
</comment>
<protein>
    <recommendedName>
        <fullName evidence="3">F-box domain-containing protein</fullName>
    </recommendedName>
</protein>
<dbReference type="SUPFAM" id="SSF81383">
    <property type="entry name" value="F-box domain"/>
    <property type="match status" value="1"/>
</dbReference>
<evidence type="ECO:0000313" key="1">
    <source>
        <dbReference type="EMBL" id="KAK7686431.1"/>
    </source>
</evidence>